<evidence type="ECO:0000256" key="5">
    <source>
        <dbReference type="ARBA" id="ARBA00011738"/>
    </source>
</evidence>
<dbReference type="Gene3D" id="3.30.420.40">
    <property type="match status" value="2"/>
</dbReference>
<dbReference type="NCBIfam" id="TIGR00671">
    <property type="entry name" value="baf"/>
    <property type="match status" value="1"/>
</dbReference>
<keyword evidence="13 16" id="KW-0173">Coenzyme A biosynthesis</keyword>
<feature type="binding site" evidence="16">
    <location>
        <begin position="7"/>
        <end position="14"/>
    </location>
    <ligand>
        <name>ATP</name>
        <dbReference type="ChEBI" id="CHEBI:30616"/>
    </ligand>
</feature>
<dbReference type="RefSeq" id="WP_157562786.1">
    <property type="nucleotide sequence ID" value="NZ_WPIK01000001.1"/>
</dbReference>
<feature type="binding site" evidence="16">
    <location>
        <position position="116"/>
    </location>
    <ligand>
        <name>K(+)</name>
        <dbReference type="ChEBI" id="CHEBI:29103"/>
    </ligand>
</feature>
<evidence type="ECO:0000256" key="1">
    <source>
        <dbReference type="ARBA" id="ARBA00001206"/>
    </source>
</evidence>
<dbReference type="InterPro" id="IPR043129">
    <property type="entry name" value="ATPase_NBD"/>
</dbReference>
<keyword evidence="16" id="KW-0479">Metal-binding</keyword>
<keyword evidence="8 16" id="KW-0808">Transferase</keyword>
<evidence type="ECO:0000313" key="18">
    <source>
        <dbReference type="Proteomes" id="UP000462014"/>
    </source>
</evidence>
<dbReference type="GO" id="GO:0004594">
    <property type="term" value="F:pantothenate kinase activity"/>
    <property type="evidence" value="ECO:0007669"/>
    <property type="project" value="UniProtKB-UniRule"/>
</dbReference>
<dbReference type="SUPFAM" id="SSF53067">
    <property type="entry name" value="Actin-like ATPase domain"/>
    <property type="match status" value="2"/>
</dbReference>
<comment type="pathway">
    <text evidence="4 16">Cofactor biosynthesis; coenzyme A biosynthesis; CoA from (R)-pantothenate: step 1/5.</text>
</comment>
<keyword evidence="12 16" id="KW-0630">Potassium</keyword>
<evidence type="ECO:0000313" key="17">
    <source>
        <dbReference type="EMBL" id="MVN19988.1"/>
    </source>
</evidence>
<evidence type="ECO:0000256" key="3">
    <source>
        <dbReference type="ARBA" id="ARBA00004496"/>
    </source>
</evidence>
<evidence type="ECO:0000256" key="9">
    <source>
        <dbReference type="ARBA" id="ARBA00022741"/>
    </source>
</evidence>
<comment type="subunit">
    <text evidence="5 16">Homodimer.</text>
</comment>
<dbReference type="GO" id="GO:0015937">
    <property type="term" value="P:coenzyme A biosynthetic process"/>
    <property type="evidence" value="ECO:0007669"/>
    <property type="project" value="UniProtKB-UniRule"/>
</dbReference>
<evidence type="ECO:0000256" key="13">
    <source>
        <dbReference type="ARBA" id="ARBA00022993"/>
    </source>
</evidence>
<evidence type="ECO:0000256" key="12">
    <source>
        <dbReference type="ARBA" id="ARBA00022958"/>
    </source>
</evidence>
<feature type="binding site" evidence="16">
    <location>
        <position position="172"/>
    </location>
    <ligand>
        <name>substrate</name>
    </ligand>
</feature>
<organism evidence="17 18">
    <name type="scientific">Mucilaginibacter arboris</name>
    <dbReference type="NCBI Taxonomy" id="2682090"/>
    <lineage>
        <taxon>Bacteria</taxon>
        <taxon>Pseudomonadati</taxon>
        <taxon>Bacteroidota</taxon>
        <taxon>Sphingobacteriia</taxon>
        <taxon>Sphingobacteriales</taxon>
        <taxon>Sphingobacteriaceae</taxon>
        <taxon>Mucilaginibacter</taxon>
    </lineage>
</organism>
<evidence type="ECO:0000256" key="14">
    <source>
        <dbReference type="ARBA" id="ARBA00038036"/>
    </source>
</evidence>
<keyword evidence="7 16" id="KW-0963">Cytoplasm</keyword>
<protein>
    <recommendedName>
        <fullName evidence="15 16">Type III pantothenate kinase</fullName>
        <ecNumber evidence="6 16">2.7.1.33</ecNumber>
    </recommendedName>
    <alternativeName>
        <fullName evidence="16">PanK-III</fullName>
    </alternativeName>
    <alternativeName>
        <fullName evidence="16">Pantothenic acid kinase</fullName>
    </alternativeName>
</protein>
<comment type="similarity">
    <text evidence="14 16">Belongs to the type III pantothenate kinase family.</text>
</comment>
<evidence type="ECO:0000256" key="6">
    <source>
        <dbReference type="ARBA" id="ARBA00012102"/>
    </source>
</evidence>
<dbReference type="UniPathway" id="UPA00241">
    <property type="reaction ID" value="UER00352"/>
</dbReference>
<gene>
    <name evidence="16" type="primary">coaX</name>
    <name evidence="17" type="ORF">GO621_00380</name>
</gene>
<evidence type="ECO:0000256" key="4">
    <source>
        <dbReference type="ARBA" id="ARBA00005225"/>
    </source>
</evidence>
<comment type="cofactor">
    <cofactor evidence="16">
        <name>NH4(+)</name>
        <dbReference type="ChEBI" id="CHEBI:28938"/>
    </cofactor>
    <cofactor evidence="16">
        <name>K(+)</name>
        <dbReference type="ChEBI" id="CHEBI:29103"/>
    </cofactor>
    <text evidence="16">A monovalent cation. Ammonium or potassium.</text>
</comment>
<reference evidence="17 18" key="1">
    <citation type="submission" date="2019-12" db="EMBL/GenBank/DDBJ databases">
        <title>Mucilaginibacter sp. HMF7410 genome sequencing and assembly.</title>
        <authorList>
            <person name="Kang H."/>
            <person name="Cha I."/>
            <person name="Kim H."/>
            <person name="Joh K."/>
        </authorList>
    </citation>
    <scope>NUCLEOTIDE SEQUENCE [LARGE SCALE GENOMIC DNA]</scope>
    <source>
        <strain evidence="17 18">HMF7410</strain>
    </source>
</reference>
<evidence type="ECO:0000256" key="16">
    <source>
        <dbReference type="HAMAP-Rule" id="MF_01274"/>
    </source>
</evidence>
<sequence length="246" mass="28004">MVNLVFDIGNTFAKVAVFKEQNILWTKRYRQITETLINKILIKFKPERAIISSVQNKIFLWEAMLEKQLQTFRFQYQMAKTISNHYENPEKLGLDRLAAVVGARFLYPKNSNLVIDAGTCVTYDAIDVQGNYYGGSISPGLKMRFKALKHFTKKLPLIEAEQGFEKPVGNNTKEAILSGVQNGLLFEAEGFIKKQIEQQQHTNILLTGGDLNFFDTHLKSSIFAAYVKPEPYLVLKGLNAVIHQQE</sequence>
<evidence type="ECO:0000256" key="7">
    <source>
        <dbReference type="ARBA" id="ARBA00022490"/>
    </source>
</evidence>
<comment type="catalytic activity">
    <reaction evidence="1 16">
        <text>(R)-pantothenate + ATP = (R)-4'-phosphopantothenate + ADP + H(+)</text>
        <dbReference type="Rhea" id="RHEA:16373"/>
        <dbReference type="ChEBI" id="CHEBI:10986"/>
        <dbReference type="ChEBI" id="CHEBI:15378"/>
        <dbReference type="ChEBI" id="CHEBI:29032"/>
        <dbReference type="ChEBI" id="CHEBI:30616"/>
        <dbReference type="ChEBI" id="CHEBI:456216"/>
        <dbReference type="EC" id="2.7.1.33"/>
    </reaction>
</comment>
<dbReference type="GO" id="GO:0005524">
    <property type="term" value="F:ATP binding"/>
    <property type="evidence" value="ECO:0007669"/>
    <property type="project" value="UniProtKB-UniRule"/>
</dbReference>
<comment type="function">
    <text evidence="16">Catalyzes the phosphorylation of pantothenate (Pan), the first step in CoA biosynthesis.</text>
</comment>
<proteinExistence type="inferred from homology"/>
<accession>A0A7K1SRN4</accession>
<evidence type="ECO:0000256" key="15">
    <source>
        <dbReference type="ARBA" id="ARBA00040883"/>
    </source>
</evidence>
<dbReference type="PANTHER" id="PTHR34265">
    <property type="entry name" value="TYPE III PANTOTHENATE KINASE"/>
    <property type="match status" value="1"/>
</dbReference>
<feature type="binding site" evidence="16">
    <location>
        <begin position="93"/>
        <end position="96"/>
    </location>
    <ligand>
        <name>substrate</name>
    </ligand>
</feature>
<keyword evidence="18" id="KW-1185">Reference proteome</keyword>
<dbReference type="CDD" id="cd24015">
    <property type="entry name" value="ASKHA_NBD_PanK-III"/>
    <property type="match status" value="1"/>
</dbReference>
<keyword evidence="11 16" id="KW-0067">ATP-binding</keyword>
<comment type="caution">
    <text evidence="17">The sequence shown here is derived from an EMBL/GenBank/DDBJ whole genome shotgun (WGS) entry which is preliminary data.</text>
</comment>
<dbReference type="AlphaFoldDB" id="A0A7K1SRN4"/>
<comment type="cofactor">
    <cofactor evidence="2">
        <name>K(+)</name>
        <dbReference type="ChEBI" id="CHEBI:29103"/>
    </cofactor>
</comment>
<comment type="subcellular location">
    <subcellularLocation>
        <location evidence="3 16">Cytoplasm</location>
    </subcellularLocation>
</comment>
<feature type="binding site" evidence="16">
    <location>
        <position position="119"/>
    </location>
    <ligand>
        <name>ATP</name>
        <dbReference type="ChEBI" id="CHEBI:30616"/>
    </ligand>
</feature>
<name>A0A7K1SRN4_9SPHI</name>
<evidence type="ECO:0000256" key="11">
    <source>
        <dbReference type="ARBA" id="ARBA00022840"/>
    </source>
</evidence>
<evidence type="ECO:0000256" key="8">
    <source>
        <dbReference type="ARBA" id="ARBA00022679"/>
    </source>
</evidence>
<dbReference type="EC" id="2.7.1.33" evidence="6 16"/>
<feature type="binding site" evidence="16">
    <location>
        <position position="86"/>
    </location>
    <ligand>
        <name>substrate</name>
    </ligand>
</feature>
<keyword evidence="9 16" id="KW-0547">Nucleotide-binding</keyword>
<dbReference type="EMBL" id="WPIK01000001">
    <property type="protein sequence ID" value="MVN19988.1"/>
    <property type="molecule type" value="Genomic_DNA"/>
</dbReference>
<keyword evidence="10 16" id="KW-0418">Kinase</keyword>
<dbReference type="PANTHER" id="PTHR34265:SF1">
    <property type="entry name" value="TYPE III PANTOTHENATE KINASE"/>
    <property type="match status" value="1"/>
</dbReference>
<dbReference type="GO" id="GO:0046872">
    <property type="term" value="F:metal ion binding"/>
    <property type="evidence" value="ECO:0007669"/>
    <property type="project" value="UniProtKB-KW"/>
</dbReference>
<dbReference type="HAMAP" id="MF_01274">
    <property type="entry name" value="Pantothen_kinase_3"/>
    <property type="match status" value="1"/>
</dbReference>
<feature type="active site" description="Proton acceptor" evidence="16">
    <location>
        <position position="95"/>
    </location>
</feature>
<dbReference type="InterPro" id="IPR004619">
    <property type="entry name" value="Type_III_PanK"/>
</dbReference>
<evidence type="ECO:0000256" key="10">
    <source>
        <dbReference type="ARBA" id="ARBA00022777"/>
    </source>
</evidence>
<dbReference type="GO" id="GO:0005737">
    <property type="term" value="C:cytoplasm"/>
    <property type="evidence" value="ECO:0007669"/>
    <property type="project" value="UniProtKB-SubCell"/>
</dbReference>
<dbReference type="Pfam" id="PF03309">
    <property type="entry name" value="Pan_kinase"/>
    <property type="match status" value="1"/>
</dbReference>
<evidence type="ECO:0000256" key="2">
    <source>
        <dbReference type="ARBA" id="ARBA00001958"/>
    </source>
</evidence>
<dbReference type="Proteomes" id="UP000462014">
    <property type="component" value="Unassembled WGS sequence"/>
</dbReference>